<gene>
    <name evidence="3" type="ORF">AVEN_100713_1</name>
</gene>
<evidence type="ECO:0000313" key="3">
    <source>
        <dbReference type="EMBL" id="GBM07511.1"/>
    </source>
</evidence>
<feature type="compositionally biased region" description="Polar residues" evidence="1">
    <location>
        <begin position="41"/>
        <end position="52"/>
    </location>
</feature>
<evidence type="ECO:0000313" key="4">
    <source>
        <dbReference type="Proteomes" id="UP000499080"/>
    </source>
</evidence>
<accession>A0A4Y2CST4</accession>
<feature type="domain" description="Pre-C2HC" evidence="2">
    <location>
        <begin position="286"/>
        <end position="350"/>
    </location>
</feature>
<feature type="compositionally biased region" description="Polar residues" evidence="1">
    <location>
        <begin position="23"/>
        <end position="34"/>
    </location>
</feature>
<organism evidence="3 4">
    <name type="scientific">Araneus ventricosus</name>
    <name type="common">Orbweaver spider</name>
    <name type="synonym">Epeira ventricosa</name>
    <dbReference type="NCBI Taxonomy" id="182803"/>
    <lineage>
        <taxon>Eukaryota</taxon>
        <taxon>Metazoa</taxon>
        <taxon>Ecdysozoa</taxon>
        <taxon>Arthropoda</taxon>
        <taxon>Chelicerata</taxon>
        <taxon>Arachnida</taxon>
        <taxon>Araneae</taxon>
        <taxon>Araneomorphae</taxon>
        <taxon>Entelegynae</taxon>
        <taxon>Araneoidea</taxon>
        <taxon>Araneidae</taxon>
        <taxon>Araneus</taxon>
    </lineage>
</organism>
<evidence type="ECO:0000256" key="1">
    <source>
        <dbReference type="SAM" id="MobiDB-lite"/>
    </source>
</evidence>
<reference evidence="3 4" key="1">
    <citation type="journal article" date="2019" name="Sci. Rep.">
        <title>Orb-weaving spider Araneus ventricosus genome elucidates the spidroin gene catalogue.</title>
        <authorList>
            <person name="Kono N."/>
            <person name="Nakamura H."/>
            <person name="Ohtoshi R."/>
            <person name="Moran D.A.P."/>
            <person name="Shinohara A."/>
            <person name="Yoshida Y."/>
            <person name="Fujiwara M."/>
            <person name="Mori M."/>
            <person name="Tomita M."/>
            <person name="Arakawa K."/>
        </authorList>
    </citation>
    <scope>NUCLEOTIDE SEQUENCE [LARGE SCALE GENOMIC DNA]</scope>
</reference>
<evidence type="ECO:0000259" key="2">
    <source>
        <dbReference type="Pfam" id="PF07530"/>
    </source>
</evidence>
<dbReference type="EMBL" id="BGPR01000243">
    <property type="protein sequence ID" value="GBM07511.1"/>
    <property type="molecule type" value="Genomic_DNA"/>
</dbReference>
<protein>
    <recommendedName>
        <fullName evidence="2">Pre-C2HC domain-containing protein</fullName>
    </recommendedName>
</protein>
<proteinExistence type="predicted"/>
<keyword evidence="4" id="KW-1185">Reference proteome</keyword>
<dbReference type="AlphaFoldDB" id="A0A4Y2CST4"/>
<feature type="compositionally biased region" description="Low complexity" evidence="1">
    <location>
        <begin position="7"/>
        <end position="22"/>
    </location>
</feature>
<comment type="caution">
    <text evidence="3">The sequence shown here is derived from an EMBL/GenBank/DDBJ whole genome shotgun (WGS) entry which is preliminary data.</text>
</comment>
<feature type="region of interest" description="Disordered" evidence="1">
    <location>
        <begin position="1"/>
        <end position="60"/>
    </location>
</feature>
<dbReference type="InterPro" id="IPR006579">
    <property type="entry name" value="Pre_C2HC_dom"/>
</dbReference>
<name>A0A4Y2CST4_ARAVE</name>
<sequence>MEEGGRSRSSLSSLASSQRTLSADSGSSRRNSGHATEESFSDYTTAWVQDNPPTHHPKRSTCDRISYLEGRIDFAQQAAETLRGIFANSPEFNSDYCFSSHITIIEEAENELLKLGPCPDPSCTRHHETAKDSEMIEAGQYSLPKTPTNLTARDGFRQVPPKKAARIQIEKPNSPIKTNNRFENLMDISENPNAEDTQTKISVPDINLKLTDDYNLTIQEIARNFPATICKYQRGFIRISPHSLEDRNKIIETLDKNEKEYVLSEPPESRPIKIVIKNLPPDHSKERIGRDLEENKFKVIRINQLRNFRLKTLLPIFLVELAKTPNANNIFQVEKINNFSVKIEHYRKKQRATMCYRCSDFFHSARNCKCKPRCIKCNGTHETRSCSIKYKIDNPVCINCKESGHLASWKGCPKYPVIKNNAPPHLRTETKIQPSENQ</sequence>
<dbReference type="Proteomes" id="UP000499080">
    <property type="component" value="Unassembled WGS sequence"/>
</dbReference>
<dbReference type="Pfam" id="PF07530">
    <property type="entry name" value="PRE_C2HC"/>
    <property type="match status" value="1"/>
</dbReference>